<keyword evidence="2" id="KW-0472">Membrane</keyword>
<keyword evidence="3" id="KW-0175">Coiled coil</keyword>
<organism evidence="5 6">
    <name type="scientific">Dimorphilus gyrociliatus</name>
    <dbReference type="NCBI Taxonomy" id="2664684"/>
    <lineage>
        <taxon>Eukaryota</taxon>
        <taxon>Metazoa</taxon>
        <taxon>Spiralia</taxon>
        <taxon>Lophotrochozoa</taxon>
        <taxon>Annelida</taxon>
        <taxon>Polychaeta</taxon>
        <taxon>Polychaeta incertae sedis</taxon>
        <taxon>Dinophilidae</taxon>
        <taxon>Dimorphilus</taxon>
    </lineage>
</organism>
<dbReference type="Proteomes" id="UP000549394">
    <property type="component" value="Unassembled WGS sequence"/>
</dbReference>
<dbReference type="InterPro" id="IPR000163">
    <property type="entry name" value="Prohibitin"/>
</dbReference>
<dbReference type="SUPFAM" id="SSF117892">
    <property type="entry name" value="Band 7/SPFH domain"/>
    <property type="match status" value="1"/>
</dbReference>
<evidence type="ECO:0000313" key="6">
    <source>
        <dbReference type="Proteomes" id="UP000549394"/>
    </source>
</evidence>
<feature type="domain" description="Band 7" evidence="4">
    <location>
        <begin position="30"/>
        <end position="202"/>
    </location>
</feature>
<dbReference type="AlphaFoldDB" id="A0A7I8VGW7"/>
<keyword evidence="6" id="KW-1185">Reference proteome</keyword>
<accession>A0A7I8VGW7</accession>
<comment type="similarity">
    <text evidence="1 2">Belongs to the prohibitin family.</text>
</comment>
<dbReference type="Pfam" id="PF01145">
    <property type="entry name" value="Band_7"/>
    <property type="match status" value="1"/>
</dbReference>
<name>A0A7I8VGW7_9ANNE</name>
<dbReference type="EMBL" id="CAJFCJ010000006">
    <property type="protein sequence ID" value="CAD5115415.1"/>
    <property type="molecule type" value="Genomic_DNA"/>
</dbReference>
<dbReference type="PANTHER" id="PTHR23222:SF0">
    <property type="entry name" value="PROHIBITIN 1"/>
    <property type="match status" value="1"/>
</dbReference>
<evidence type="ECO:0000256" key="2">
    <source>
        <dbReference type="RuleBase" id="RU366048"/>
    </source>
</evidence>
<evidence type="ECO:0000256" key="3">
    <source>
        <dbReference type="SAM" id="Coils"/>
    </source>
</evidence>
<reference evidence="5 6" key="1">
    <citation type="submission" date="2020-08" db="EMBL/GenBank/DDBJ databases">
        <authorList>
            <person name="Hejnol A."/>
        </authorList>
    </citation>
    <scope>NUCLEOTIDE SEQUENCE [LARGE SCALE GENOMIC DNA]</scope>
</reference>
<sequence>MSKRNVIIVCIFALAIALTIIILVRYSLSEIESHEVGLKYDNVQKSLEKDVYYEGLHMGSPGFTFIKYSAVFRTMQLVRFECLNKDEVKVNLELSFQYRVRVSALYEVTRLFKDEEGHDQMLESVAQSAVHEACSNFNTSQFQTERGSFQTAVKDILLKRLGEVFTDIADLQMQNIQRPRSYEIVVQNKETAREDIDVARQERPRLMALAKNKLEEAKNEAEITLQKATSNARVILTAAEAEAKGIETQYESEAAVYKTLKNTLRFSNEDFIKYLATRAIFSEKDSSIDLAIGQPPELNLN</sequence>
<protein>
    <recommendedName>
        <fullName evidence="2">Prohibitin</fullName>
    </recommendedName>
</protein>
<evidence type="ECO:0000256" key="1">
    <source>
        <dbReference type="ARBA" id="ARBA00009658"/>
    </source>
</evidence>
<comment type="caution">
    <text evidence="5">The sequence shown here is derived from an EMBL/GenBank/DDBJ whole genome shotgun (WGS) entry which is preliminary data.</text>
</comment>
<dbReference type="PANTHER" id="PTHR23222">
    <property type="entry name" value="PROHIBITIN"/>
    <property type="match status" value="1"/>
</dbReference>
<keyword evidence="2" id="KW-0496">Mitochondrion</keyword>
<gene>
    <name evidence="5" type="ORF">DGYR_LOCUS4160</name>
</gene>
<dbReference type="Gene3D" id="3.30.479.30">
    <property type="entry name" value="Band 7 domain"/>
    <property type="match status" value="1"/>
</dbReference>
<dbReference type="InterPro" id="IPR036013">
    <property type="entry name" value="Band_7/SPFH_dom_sf"/>
</dbReference>
<comment type="subcellular location">
    <subcellularLocation>
        <location evidence="2">Mitochondrion inner membrane</location>
    </subcellularLocation>
</comment>
<keyword evidence="2" id="KW-0999">Mitochondrion inner membrane</keyword>
<evidence type="ECO:0000313" key="5">
    <source>
        <dbReference type="EMBL" id="CAD5115415.1"/>
    </source>
</evidence>
<dbReference type="InterPro" id="IPR001107">
    <property type="entry name" value="Band_7"/>
</dbReference>
<dbReference type="GO" id="GO:0005743">
    <property type="term" value="C:mitochondrial inner membrane"/>
    <property type="evidence" value="ECO:0007669"/>
    <property type="project" value="UniProtKB-SubCell"/>
</dbReference>
<dbReference type="OrthoDB" id="190994at2759"/>
<evidence type="ECO:0000259" key="4">
    <source>
        <dbReference type="Pfam" id="PF01145"/>
    </source>
</evidence>
<feature type="coiled-coil region" evidence="3">
    <location>
        <begin position="182"/>
        <end position="231"/>
    </location>
</feature>
<proteinExistence type="inferred from homology"/>